<dbReference type="EMBL" id="BAAACR010000013">
    <property type="protein sequence ID" value="GAA0216445.1"/>
    <property type="molecule type" value="Genomic_DNA"/>
</dbReference>
<feature type="compositionally biased region" description="Basic and acidic residues" evidence="1">
    <location>
        <begin position="1"/>
        <end position="37"/>
    </location>
</feature>
<dbReference type="RefSeq" id="WP_304986519.1">
    <property type="nucleotide sequence ID" value="NZ_BAAACR010000013.1"/>
</dbReference>
<evidence type="ECO:0000256" key="1">
    <source>
        <dbReference type="SAM" id="MobiDB-lite"/>
    </source>
</evidence>
<evidence type="ECO:0008006" key="4">
    <source>
        <dbReference type="Google" id="ProtNLM"/>
    </source>
</evidence>
<proteinExistence type="predicted"/>
<sequence length="188" mass="21487">MTKNEDKDVKDEAVKLSEEDALRERIGEAKGAKKAAEDTTSSEGAAKAEKFKAYLKEEGIAYFDEPRSFDDEYHTTRFDSRIEVKGQVMPMAIFVDDSIFAIIRTNVATGINEKNVDRIKNYLNALNAEYKIFKYYLREDGSIYLDICVPAVSAMFDSRMVHTLVEMILVKHLDDTYEDLMAEVWGKN</sequence>
<feature type="region of interest" description="Disordered" evidence="1">
    <location>
        <begin position="1"/>
        <end position="45"/>
    </location>
</feature>
<evidence type="ECO:0000313" key="2">
    <source>
        <dbReference type="EMBL" id="GAA0216445.1"/>
    </source>
</evidence>
<gene>
    <name evidence="2" type="ORF">GCM10008919_19650</name>
</gene>
<comment type="caution">
    <text evidence="2">The sequence shown here is derived from an EMBL/GenBank/DDBJ whole genome shotgun (WGS) entry which is preliminary data.</text>
</comment>
<keyword evidence="3" id="KW-1185">Reference proteome</keyword>
<dbReference type="Proteomes" id="UP001500399">
    <property type="component" value="Unassembled WGS sequence"/>
</dbReference>
<dbReference type="SUPFAM" id="SSF53187">
    <property type="entry name" value="Zn-dependent exopeptidases"/>
    <property type="match status" value="1"/>
</dbReference>
<protein>
    <recommendedName>
        <fullName evidence="4">Sensory transduction regulator</fullName>
    </recommendedName>
</protein>
<organism evidence="2 3">
    <name type="scientific">Selenomonas dianae</name>
    <dbReference type="NCBI Taxonomy" id="135079"/>
    <lineage>
        <taxon>Bacteria</taxon>
        <taxon>Bacillati</taxon>
        <taxon>Bacillota</taxon>
        <taxon>Negativicutes</taxon>
        <taxon>Selenomonadales</taxon>
        <taxon>Selenomonadaceae</taxon>
        <taxon>Selenomonas</taxon>
    </lineage>
</organism>
<evidence type="ECO:0000313" key="3">
    <source>
        <dbReference type="Proteomes" id="UP001500399"/>
    </source>
</evidence>
<reference evidence="2 3" key="1">
    <citation type="journal article" date="2019" name="Int. J. Syst. Evol. Microbiol.">
        <title>The Global Catalogue of Microorganisms (GCM) 10K type strain sequencing project: providing services to taxonomists for standard genome sequencing and annotation.</title>
        <authorList>
            <consortium name="The Broad Institute Genomics Platform"/>
            <consortium name="The Broad Institute Genome Sequencing Center for Infectious Disease"/>
            <person name="Wu L."/>
            <person name="Ma J."/>
        </authorList>
    </citation>
    <scope>NUCLEOTIDE SEQUENCE [LARGE SCALE GENOMIC DNA]</scope>
    <source>
        <strain evidence="2 3">JCM 8542</strain>
    </source>
</reference>
<name>A0ABN0TA91_9FIRM</name>
<accession>A0ABN0TA91</accession>